<organism evidence="1 2">
    <name type="scientific">Chelatococcus sambhunathii</name>
    <dbReference type="NCBI Taxonomy" id="363953"/>
    <lineage>
        <taxon>Bacteria</taxon>
        <taxon>Pseudomonadati</taxon>
        <taxon>Pseudomonadota</taxon>
        <taxon>Alphaproteobacteria</taxon>
        <taxon>Hyphomicrobiales</taxon>
        <taxon>Chelatococcaceae</taxon>
        <taxon>Chelatococcus</taxon>
    </lineage>
</organism>
<dbReference type="RefSeq" id="WP_309389404.1">
    <property type="nucleotide sequence ID" value="NZ_JADBEO010000007.1"/>
</dbReference>
<proteinExistence type="predicted"/>
<accession>A0ABU1DCY5</accession>
<comment type="caution">
    <text evidence="1">The sequence shown here is derived from an EMBL/GenBank/DDBJ whole genome shotgun (WGS) entry which is preliminary data.</text>
</comment>
<evidence type="ECO:0000313" key="1">
    <source>
        <dbReference type="EMBL" id="MDR4305966.1"/>
    </source>
</evidence>
<dbReference type="Proteomes" id="UP001181622">
    <property type="component" value="Unassembled WGS sequence"/>
</dbReference>
<reference evidence="1" key="1">
    <citation type="submission" date="2020-10" db="EMBL/GenBank/DDBJ databases">
        <authorList>
            <person name="Abbas A."/>
            <person name="Razzaq R."/>
            <person name="Waqas M."/>
            <person name="Abbas N."/>
            <person name="Nielsen T.K."/>
            <person name="Hansen L.H."/>
            <person name="Hussain S."/>
            <person name="Shahid M."/>
        </authorList>
    </citation>
    <scope>NUCLEOTIDE SEQUENCE</scope>
    <source>
        <strain evidence="1">S14</strain>
    </source>
</reference>
<dbReference type="EMBL" id="JADBEO010000007">
    <property type="protein sequence ID" value="MDR4305966.1"/>
    <property type="molecule type" value="Genomic_DNA"/>
</dbReference>
<name>A0ABU1DCY5_9HYPH</name>
<evidence type="ECO:0000313" key="2">
    <source>
        <dbReference type="Proteomes" id="UP001181622"/>
    </source>
</evidence>
<protein>
    <submittedName>
        <fullName evidence="1">Uncharacterized protein</fullName>
    </submittedName>
</protein>
<keyword evidence="2" id="KW-1185">Reference proteome</keyword>
<sequence length="308" mass="33717">MAVDFVTIVNSENASNLIIQARSFEKFLEQRSVGTINIIINSFLPDEFYKYLLTNVVPHYGSLKEQVEIYPVSRFARPHLNCSQDVVGDAALLLISRLLDCPFYVAMRPGDHFIRPSRPGDFGDQSSTRSRAARVEARPHALRKAAASFDVLSAALPEAGAEFVADQLPFAFSTIEARQLVDTLEAQYQVPLDDIFAKVGGAIDPIYLYVASMLRKSTDIREVFKVGPRLISGLKLEDGASGVDAWIADADKRILANVDVLRDMPADDEVTSKLASFWVSCGLFEDEASASLAMPRSGARPLGAMAAV</sequence>
<gene>
    <name evidence="1" type="ORF">IHQ68_04920</name>
</gene>